<proteinExistence type="predicted"/>
<evidence type="ECO:0000313" key="1">
    <source>
        <dbReference type="EMBL" id="UQT59940.1"/>
    </source>
</evidence>
<dbReference type="Gene3D" id="3.30.450.410">
    <property type="match status" value="1"/>
</dbReference>
<dbReference type="GO" id="GO:0018836">
    <property type="term" value="F:alkylmercury lyase activity"/>
    <property type="evidence" value="ECO:0007669"/>
    <property type="project" value="UniProtKB-EC"/>
</dbReference>
<organism evidence="1 2">
    <name type="scientific">Streptomyces durmitorensis</name>
    <dbReference type="NCBI Taxonomy" id="319947"/>
    <lineage>
        <taxon>Bacteria</taxon>
        <taxon>Bacillati</taxon>
        <taxon>Actinomycetota</taxon>
        <taxon>Actinomycetes</taxon>
        <taxon>Kitasatosporales</taxon>
        <taxon>Streptomycetaceae</taxon>
        <taxon>Streptomyces</taxon>
    </lineage>
</organism>
<accession>A0ABY4Q199</accession>
<name>A0ABY4Q199_9ACTN</name>
<protein>
    <submittedName>
        <fullName evidence="1">Organomercurial lyase</fullName>
        <ecNumber evidence="1">4.99.1.2</ecNumber>
    </submittedName>
</protein>
<keyword evidence="2" id="KW-1185">Reference proteome</keyword>
<dbReference type="Pfam" id="PF03243">
    <property type="entry name" value="MerB"/>
    <property type="match status" value="1"/>
</dbReference>
<dbReference type="Proteomes" id="UP000829992">
    <property type="component" value="Chromosome"/>
</dbReference>
<dbReference type="RefSeq" id="WP_249591274.1">
    <property type="nucleotide sequence ID" value="NZ_BAAAQL010000035.1"/>
</dbReference>
<sequence>MPVENATMPGLVEALFAKWRAVEGQELLREGAKIVLHLKDHGPLPIEVADAMLPDAERAKGIGMVRFFRDRKYDLEMDGRGNIVGAGLSLISNSRHTAEIDGTLFHQWCVADALMFPIIFGDRSPVTTTCPATGEKITFTATPDGIEDSSHPDAWFTLAPGTGGSVRVRFCDRVNL</sequence>
<dbReference type="SUPFAM" id="SSF160387">
    <property type="entry name" value="NosL/MerB-like"/>
    <property type="match status" value="1"/>
</dbReference>
<gene>
    <name evidence="1" type="primary">merB</name>
    <name evidence="1" type="ORF">M4V62_35505</name>
</gene>
<dbReference type="InterPro" id="IPR053717">
    <property type="entry name" value="MerB_lyase_sf"/>
</dbReference>
<keyword evidence="1" id="KW-0456">Lyase</keyword>
<evidence type="ECO:0000313" key="2">
    <source>
        <dbReference type="Proteomes" id="UP000829992"/>
    </source>
</evidence>
<dbReference type="InterPro" id="IPR004927">
    <property type="entry name" value="MerB"/>
</dbReference>
<dbReference type="EMBL" id="CP097289">
    <property type="protein sequence ID" value="UQT59940.1"/>
    <property type="molecule type" value="Genomic_DNA"/>
</dbReference>
<dbReference type="EC" id="4.99.1.2" evidence="1"/>
<reference evidence="1 2" key="1">
    <citation type="submission" date="2022-05" db="EMBL/GenBank/DDBJ databases">
        <authorList>
            <person name="Zhou X."/>
            <person name="Li K."/>
            <person name="Man Y."/>
        </authorList>
    </citation>
    <scope>NUCLEOTIDE SEQUENCE [LARGE SCALE GENOMIC DNA]</scope>
    <source>
        <strain evidence="1 2">MS405</strain>
    </source>
</reference>